<feature type="transmembrane region" description="Helical" evidence="1">
    <location>
        <begin position="51"/>
        <end position="71"/>
    </location>
</feature>
<evidence type="ECO:0000313" key="3">
    <source>
        <dbReference type="Proteomes" id="UP000270185"/>
    </source>
</evidence>
<keyword evidence="3" id="KW-1185">Reference proteome</keyword>
<keyword evidence="1" id="KW-0812">Transmembrane</keyword>
<keyword evidence="1" id="KW-0472">Membrane</keyword>
<keyword evidence="1" id="KW-1133">Transmembrane helix</keyword>
<feature type="transmembrane region" description="Helical" evidence="1">
    <location>
        <begin position="130"/>
        <end position="150"/>
    </location>
</feature>
<evidence type="ECO:0000256" key="1">
    <source>
        <dbReference type="SAM" id="Phobius"/>
    </source>
</evidence>
<protein>
    <submittedName>
        <fullName evidence="2">DUF1648 domain-containing protein</fullName>
    </submittedName>
</protein>
<reference evidence="3" key="1">
    <citation type="submission" date="2018-11" db="EMBL/GenBank/DDBJ databases">
        <title>Proposal to divide the Flavobacteriaceae and reorganize its genera based on Amino Acid Identity values calculated from whole genome sequences.</title>
        <authorList>
            <person name="Nicholson A.C."/>
            <person name="Gulvik C.A."/>
            <person name="Whitney A.M."/>
            <person name="Humrighouse B.W."/>
            <person name="Bell M."/>
            <person name="Holmes B."/>
            <person name="Steigerwalt A.G."/>
            <person name="Villarma A."/>
            <person name="Sheth M."/>
            <person name="Batra D."/>
            <person name="Pryor J."/>
            <person name="Bernardet J.-F."/>
            <person name="Hugo C."/>
            <person name="Kampfer P."/>
            <person name="Newman J.D."/>
            <person name="McQuiston J.R."/>
        </authorList>
    </citation>
    <scope>NUCLEOTIDE SEQUENCE [LARGE SCALE GENOMIC DNA]</scope>
    <source>
        <strain evidence="3">G0081</strain>
    </source>
</reference>
<dbReference type="OrthoDB" id="9808690at2"/>
<dbReference type="Proteomes" id="UP000270185">
    <property type="component" value="Chromosome"/>
</dbReference>
<proteinExistence type="predicted"/>
<name>A0A3G8Y070_9FLAO</name>
<dbReference type="EMBL" id="CP034159">
    <property type="protein sequence ID" value="AZI33976.1"/>
    <property type="molecule type" value="Genomic_DNA"/>
</dbReference>
<dbReference type="RefSeq" id="WP_125025612.1">
    <property type="nucleotide sequence ID" value="NZ_CP034159.1"/>
</dbReference>
<organism evidence="2 3">
    <name type="scientific">Kaistella carnis</name>
    <dbReference type="NCBI Taxonomy" id="1241979"/>
    <lineage>
        <taxon>Bacteria</taxon>
        <taxon>Pseudomonadati</taxon>
        <taxon>Bacteroidota</taxon>
        <taxon>Flavobacteriia</taxon>
        <taxon>Flavobacteriales</taxon>
        <taxon>Weeksellaceae</taxon>
        <taxon>Chryseobacterium group</taxon>
        <taxon>Kaistella</taxon>
    </lineage>
</organism>
<accession>A0A3G8Y070</accession>
<evidence type="ECO:0000313" key="2">
    <source>
        <dbReference type="EMBL" id="AZI33976.1"/>
    </source>
</evidence>
<dbReference type="AlphaFoldDB" id="A0A3G8Y070"/>
<dbReference type="KEGG" id="ccas:EIB73_12620"/>
<sequence length="161" mass="18647">MKKLPFYLKIISFCLLLFIWDYIFMNYRDLPNFIPIYFDFSGQPTVSAPKMLIWFLAAVASFIYLLIFYLTKNIKSPLLKMPENIKEDSQKAEVIVSIFHLIIMLLLTVISYESISVGLGKTESLSPLPIYLIGLLFLAVIIMVVYSYLLSKKPHSKKTLY</sequence>
<gene>
    <name evidence="2" type="ORF">EIB73_12620</name>
</gene>
<feature type="transmembrane region" description="Helical" evidence="1">
    <location>
        <begin position="7"/>
        <end position="25"/>
    </location>
</feature>
<feature type="transmembrane region" description="Helical" evidence="1">
    <location>
        <begin position="92"/>
        <end position="110"/>
    </location>
</feature>